<dbReference type="GO" id="GO:0006777">
    <property type="term" value="P:Mo-molybdopterin cofactor biosynthetic process"/>
    <property type="evidence" value="ECO:0007669"/>
    <property type="project" value="UniProtKB-UniRule"/>
</dbReference>
<sequence>MSSLIKTEHSLRERSDIGRECLFGRRGRHTMLKKEVEEDEFMHSFGKHYGYGNKIEQIRKQEFKRLEGITYLDHAGTTQYPQSVIANAYSDLSYNVYGNPHSKNPSSQLSSDVIQQVRTRILKHFNTSSEQHTVIFTSGATAALKLLAESFDWRGAISKESAHQSKFCYLQENHTSVVGMREIAASKGAQIISVNEKDLEEQISYSTEEREEDSDLKQFNSRSNGDQETVDLCHNLFAFPAMCNFSGKKYPLKWISQVKQGLLVNKSPWCHWFVVLDASSFVSTSPLDLASCPADYIPISFYKMFGFPTGLGALIVKNSSSHLLKKCYYGGGTVQATISDERFHILKNNLAEKFEDGTVPFLQIIALHHSFQLYEQLVGSLTDVLNHTHSIALYVYEKMSAMTHTSGNSLCKIYCETDFKDNTKQGPVINFNLLRANGEFVGYSEVGKMASLYNVHLRTGCFCNMGACQKYLSLSSEQVKKNMSEGHVCGDDVDLIGGKPTGSVRISFGYMSNFSDAKSFLTFIRECFLESNSNRSLDAERSESAELHSSSILDKQSEDFALNAKFKNIMEWNSSVESTASPRNPIIDMYVRTMMPNHCDMHAHAPQECVANPNKHLKLEKICLYPVKSCAAFEVYEWEVGNRGFVFDRQWMIVTDSKICLTQKREAKLCLIKPVLDLKNGTLSVTATGMPDLVLPLPLTSENYKQVARFCQSKVCGDRISAIDCGEHAASWVSTFLNRNCRLIQQDMDDSRTCKLGEVKQRGDKGSKSLSLANESQFLLVTRESVSELLNSVNQEQPLTSSSLVTELHVETLAKRFRANLIVAGGEAFEEDYWKTVKIGHLVFESKGKCSRCQMVCVDQETGVRSVQPMKTLGKMRGSKMPFGVHLEHVTKEHRNPVILHCGDLVTVSL</sequence>
<evidence type="ECO:0000313" key="7">
    <source>
        <dbReference type="EMBL" id="PFX26855.1"/>
    </source>
</evidence>
<dbReference type="InterPro" id="IPR005303">
    <property type="entry name" value="MOCOS_middle"/>
</dbReference>
<evidence type="ECO:0000256" key="4">
    <source>
        <dbReference type="HAMAP-Rule" id="MF_03050"/>
    </source>
</evidence>
<dbReference type="Pfam" id="PF03476">
    <property type="entry name" value="MOSC_N"/>
    <property type="match status" value="1"/>
</dbReference>
<reference evidence="8" key="1">
    <citation type="journal article" date="2017" name="bioRxiv">
        <title>Comparative analysis of the genomes of Stylophora pistillata and Acropora digitifera provides evidence for extensive differences between species of corals.</title>
        <authorList>
            <person name="Voolstra C.R."/>
            <person name="Li Y."/>
            <person name="Liew Y.J."/>
            <person name="Baumgarten S."/>
            <person name="Zoccola D."/>
            <person name="Flot J.-F."/>
            <person name="Tambutte S."/>
            <person name="Allemand D."/>
            <person name="Aranda M."/>
        </authorList>
    </citation>
    <scope>NUCLEOTIDE SEQUENCE [LARGE SCALE GENOMIC DNA]</scope>
</reference>
<gene>
    <name evidence="7" type="primary">mocos</name>
    <name evidence="7" type="ORF">AWC38_SpisGene8421</name>
</gene>
<feature type="active site" evidence="4">
    <location>
        <position position="463"/>
    </location>
</feature>
<evidence type="ECO:0000259" key="6">
    <source>
        <dbReference type="PROSITE" id="PS51340"/>
    </source>
</evidence>
<evidence type="ECO:0000313" key="8">
    <source>
        <dbReference type="Proteomes" id="UP000225706"/>
    </source>
</evidence>
<dbReference type="HAMAP" id="MF_03050">
    <property type="entry name" value="MOCOS"/>
    <property type="match status" value="1"/>
</dbReference>
<evidence type="ECO:0000256" key="3">
    <source>
        <dbReference type="ARBA" id="ARBA00023150"/>
    </source>
</evidence>
<comment type="catalytic activity">
    <reaction evidence="4">
        <text>Mo-molybdopterin + L-cysteine + AH2 = thio-Mo-molybdopterin + L-alanine + A + H2O</text>
        <dbReference type="Rhea" id="RHEA:42636"/>
        <dbReference type="ChEBI" id="CHEBI:13193"/>
        <dbReference type="ChEBI" id="CHEBI:15377"/>
        <dbReference type="ChEBI" id="CHEBI:17499"/>
        <dbReference type="ChEBI" id="CHEBI:35235"/>
        <dbReference type="ChEBI" id="CHEBI:57972"/>
        <dbReference type="ChEBI" id="CHEBI:71302"/>
        <dbReference type="ChEBI" id="CHEBI:82685"/>
        <dbReference type="EC" id="2.8.1.9"/>
    </reaction>
</comment>
<comment type="function">
    <text evidence="4">Sulfurates the molybdenum cofactor. Sulfation of molybdenum is essential for xanthine dehydrogenase (XDH) and aldehyde oxidase (ADO) enzymes in which molybdenum cofactor is liganded by 1 oxygen and 1 sulfur atom in active form.</text>
</comment>
<dbReference type="Proteomes" id="UP000225706">
    <property type="component" value="Unassembled WGS sequence"/>
</dbReference>
<feature type="region of interest" description="Disordered" evidence="5">
    <location>
        <begin position="204"/>
        <end position="223"/>
    </location>
</feature>
<organism evidence="7 8">
    <name type="scientific">Stylophora pistillata</name>
    <name type="common">Smooth cauliflower coral</name>
    <dbReference type="NCBI Taxonomy" id="50429"/>
    <lineage>
        <taxon>Eukaryota</taxon>
        <taxon>Metazoa</taxon>
        <taxon>Cnidaria</taxon>
        <taxon>Anthozoa</taxon>
        <taxon>Hexacorallia</taxon>
        <taxon>Scleractinia</taxon>
        <taxon>Astrocoeniina</taxon>
        <taxon>Pocilloporidae</taxon>
        <taxon>Stylophora</taxon>
    </lineage>
</organism>
<dbReference type="PANTHER" id="PTHR14237:SF80">
    <property type="entry name" value="MOLYBDENUM COFACTOR SULFURASE"/>
    <property type="match status" value="1"/>
</dbReference>
<keyword evidence="2 4" id="KW-0663">Pyridoxal phosphate</keyword>
<dbReference type="Pfam" id="PF03473">
    <property type="entry name" value="MOSC"/>
    <property type="match status" value="1"/>
</dbReference>
<dbReference type="EC" id="2.8.1.9" evidence="4"/>
<comment type="similarity">
    <text evidence="4">Belongs to the class-V pyridoxal-phosphate-dependent aminotransferase family. MOCOS subfamily.</text>
</comment>
<dbReference type="InterPro" id="IPR015422">
    <property type="entry name" value="PyrdxlP-dep_Trfase_small"/>
</dbReference>
<dbReference type="InterPro" id="IPR005302">
    <property type="entry name" value="MoCF_Sase_C"/>
</dbReference>
<keyword evidence="3 4" id="KW-0501">Molybdenum cofactor biosynthesis</keyword>
<dbReference type="OrthoDB" id="420046at2759"/>
<protein>
    <recommendedName>
        <fullName evidence="4">Molybdenum cofactor sulfurase</fullName>
        <shortName evidence="4">MCS</shortName>
        <shortName evidence="4">MOS</shortName>
        <shortName evidence="4">MoCo sulfurase</shortName>
        <ecNumber evidence="4">2.8.1.9</ecNumber>
    </recommendedName>
    <alternativeName>
        <fullName evidence="4">Molybdenum cofactor sulfurtransferase</fullName>
    </alternativeName>
</protein>
<dbReference type="InterPro" id="IPR000192">
    <property type="entry name" value="Aminotrans_V_dom"/>
</dbReference>
<dbReference type="EMBL" id="LSMT01000116">
    <property type="protein sequence ID" value="PFX26855.1"/>
    <property type="molecule type" value="Genomic_DNA"/>
</dbReference>
<dbReference type="GO" id="GO:0030170">
    <property type="term" value="F:pyridoxal phosphate binding"/>
    <property type="evidence" value="ECO:0007669"/>
    <property type="project" value="UniProtKB-UniRule"/>
</dbReference>
<dbReference type="Gene3D" id="3.90.1150.10">
    <property type="entry name" value="Aspartate Aminotransferase, domain 1"/>
    <property type="match status" value="1"/>
</dbReference>
<name>A0A2B4SEJ2_STYPI</name>
<dbReference type="Pfam" id="PF00266">
    <property type="entry name" value="Aminotran_5"/>
    <property type="match status" value="1"/>
</dbReference>
<dbReference type="InterPro" id="IPR015421">
    <property type="entry name" value="PyrdxlP-dep_Trfase_major"/>
</dbReference>
<dbReference type="InterPro" id="IPR028886">
    <property type="entry name" value="MoCo_sulfurase"/>
</dbReference>
<dbReference type="STRING" id="50429.A0A2B4SEJ2"/>
<keyword evidence="8" id="KW-1185">Reference proteome</keyword>
<dbReference type="GO" id="GO:0030151">
    <property type="term" value="F:molybdenum ion binding"/>
    <property type="evidence" value="ECO:0007669"/>
    <property type="project" value="UniProtKB-UniRule"/>
</dbReference>
<evidence type="ECO:0000256" key="1">
    <source>
        <dbReference type="ARBA" id="ARBA00022679"/>
    </source>
</evidence>
<dbReference type="GO" id="GO:0016829">
    <property type="term" value="F:lyase activity"/>
    <property type="evidence" value="ECO:0007669"/>
    <property type="project" value="UniProtKB-UniRule"/>
</dbReference>
<dbReference type="AlphaFoldDB" id="A0A2B4SEJ2"/>
<accession>A0A2B4SEJ2</accession>
<comment type="caution">
    <text evidence="7">The sequence shown here is derived from an EMBL/GenBank/DDBJ whole genome shotgun (WGS) entry which is preliminary data.</text>
</comment>
<proteinExistence type="inferred from homology"/>
<dbReference type="InterPro" id="IPR015424">
    <property type="entry name" value="PyrdxlP-dep_Trfase"/>
</dbReference>
<feature type="domain" description="MOSC" evidence="6">
    <location>
        <begin position="741"/>
        <end position="909"/>
    </location>
</feature>
<dbReference type="Gene3D" id="3.40.640.10">
    <property type="entry name" value="Type I PLP-dependent aspartate aminotransferase-like (Major domain)"/>
    <property type="match status" value="1"/>
</dbReference>
<evidence type="ECO:0000256" key="2">
    <source>
        <dbReference type="ARBA" id="ARBA00022898"/>
    </source>
</evidence>
<dbReference type="GO" id="GO:0008265">
    <property type="term" value="F:molybdenum cofactor sulfurtransferase activity"/>
    <property type="evidence" value="ECO:0007669"/>
    <property type="project" value="UniProtKB-UniRule"/>
</dbReference>
<dbReference type="PANTHER" id="PTHR14237">
    <property type="entry name" value="MOLYBDOPTERIN COFACTOR SULFURASE MOSC"/>
    <property type="match status" value="1"/>
</dbReference>
<dbReference type="PROSITE" id="PS51340">
    <property type="entry name" value="MOSC"/>
    <property type="match status" value="1"/>
</dbReference>
<evidence type="ECO:0000256" key="5">
    <source>
        <dbReference type="SAM" id="MobiDB-lite"/>
    </source>
</evidence>
<dbReference type="SUPFAM" id="SSF53383">
    <property type="entry name" value="PLP-dependent transferases"/>
    <property type="match status" value="1"/>
</dbReference>
<keyword evidence="1 4" id="KW-0808">Transferase</keyword>
<dbReference type="SUPFAM" id="SSF141673">
    <property type="entry name" value="MOSC N-terminal domain-like"/>
    <property type="match status" value="1"/>
</dbReference>
<comment type="cofactor">
    <cofactor evidence="4">
        <name>pyridoxal 5'-phosphate</name>
        <dbReference type="ChEBI" id="CHEBI:597326"/>
    </cofactor>
</comment>
<feature type="modified residue" description="N6-(pyridoxal phosphate)lysine" evidence="4">
    <location>
        <position position="303"/>
    </location>
</feature>